<dbReference type="AlphaFoldDB" id="A0AAN6BTH2"/>
<proteinExistence type="inferred from homology"/>
<accession>A0AAN6BTH2</accession>
<keyword evidence="3 6" id="KW-0812">Transmembrane</keyword>
<dbReference type="PROSITE" id="PS50850">
    <property type="entry name" value="MFS"/>
    <property type="match status" value="1"/>
</dbReference>
<comment type="similarity">
    <text evidence="2">Belongs to the major facilitator superfamily. Sugar transporter (TC 2.A.1.1) family.</text>
</comment>
<evidence type="ECO:0000256" key="2">
    <source>
        <dbReference type="ARBA" id="ARBA00010992"/>
    </source>
</evidence>
<dbReference type="PANTHER" id="PTHR48022:SF77">
    <property type="entry name" value="MAJOR FACILITATOR SUPERFAMILY (MFS) PROFILE DOMAIN-CONTAINING PROTEIN"/>
    <property type="match status" value="1"/>
</dbReference>
<dbReference type="Gene3D" id="1.20.1250.20">
    <property type="entry name" value="MFS general substrate transporter like domains"/>
    <property type="match status" value="2"/>
</dbReference>
<feature type="transmembrane region" description="Helical" evidence="6">
    <location>
        <begin position="285"/>
        <end position="306"/>
    </location>
</feature>
<evidence type="ECO:0000256" key="4">
    <source>
        <dbReference type="ARBA" id="ARBA00022989"/>
    </source>
</evidence>
<feature type="transmembrane region" description="Helical" evidence="6">
    <location>
        <begin position="197"/>
        <end position="216"/>
    </location>
</feature>
<evidence type="ECO:0000256" key="6">
    <source>
        <dbReference type="SAM" id="Phobius"/>
    </source>
</evidence>
<dbReference type="Proteomes" id="UP000537989">
    <property type="component" value="Unassembled WGS sequence"/>
</dbReference>
<dbReference type="InterPro" id="IPR050360">
    <property type="entry name" value="MFS_Sugar_Transporters"/>
</dbReference>
<comment type="caution">
    <text evidence="8">The sequence shown here is derived from an EMBL/GenBank/DDBJ whole genome shotgun (WGS) entry which is preliminary data.</text>
</comment>
<keyword evidence="4 6" id="KW-1133">Transmembrane helix</keyword>
<dbReference type="Pfam" id="PF00083">
    <property type="entry name" value="Sugar_tr"/>
    <property type="match status" value="2"/>
</dbReference>
<evidence type="ECO:0000313" key="8">
    <source>
        <dbReference type="EMBL" id="KAF5226994.1"/>
    </source>
</evidence>
<gene>
    <name evidence="8" type="ORF">FAUST_12058</name>
</gene>
<dbReference type="SUPFAM" id="SSF103473">
    <property type="entry name" value="MFS general substrate transporter"/>
    <property type="match status" value="1"/>
</dbReference>
<evidence type="ECO:0000256" key="5">
    <source>
        <dbReference type="ARBA" id="ARBA00023136"/>
    </source>
</evidence>
<keyword evidence="9" id="KW-1185">Reference proteome</keyword>
<evidence type="ECO:0000259" key="7">
    <source>
        <dbReference type="PROSITE" id="PS50850"/>
    </source>
</evidence>
<evidence type="ECO:0000256" key="3">
    <source>
        <dbReference type="ARBA" id="ARBA00022692"/>
    </source>
</evidence>
<keyword evidence="5 6" id="KW-0472">Membrane</keyword>
<dbReference type="GO" id="GO:0016020">
    <property type="term" value="C:membrane"/>
    <property type="evidence" value="ECO:0007669"/>
    <property type="project" value="UniProtKB-SubCell"/>
</dbReference>
<sequence>MGFRNTSVWKSLSNLPFVRNFTLPVGGFCFVVALNVLSNGFDVAIYNTIQAMDAFQHTFGDVCVPNGVCHISTTNLSLLNSIPYIAYAAALFMASFIGERFGRRIVYILMNIICLCGIAVSYTAKSYGQILAGRCIVNIYTGMEGWLIPMFTAELVPPPVRGAMVTMYVFGRLIGSLIIGIVAYATASISGNDSWKIPVAVLFSAPSLALLLTWLIPESPRWLIRMGREDKAIASLKYLNDGYPGYNRRTSVAMISNFFALASGQAFANTYGTIFIKSLNVYNPYVFTIIIKVGGIAGALTFLLLVDHVGRRVFYFTLAPLAAVCMMVVGGIGTVPNPSNSAKLVIASMFPCYGFFLLGSFVPLGTLIPAEIPSPRLRDKTAMAAFTVQNLTNFVTTFTLPYLMNPGYANLGAKVGFIYGSFAFVACIWAFFYYPELKGRSLEEIDLMFEERIPARHTSSWKAPCQDIVAEKLHNNDPNPKRQTAEYIEGL</sequence>
<feature type="transmembrane region" description="Helical" evidence="6">
    <location>
        <begin position="21"/>
        <end position="38"/>
    </location>
</feature>
<feature type="transmembrane region" description="Helical" evidence="6">
    <location>
        <begin position="416"/>
        <end position="434"/>
    </location>
</feature>
<dbReference type="EMBL" id="JAAMOD010000773">
    <property type="protein sequence ID" value="KAF5226994.1"/>
    <property type="molecule type" value="Genomic_DNA"/>
</dbReference>
<reference evidence="8 9" key="1">
    <citation type="submission" date="2020-02" db="EMBL/GenBank/DDBJ databases">
        <title>Identification and distribution of gene clusters putatively required for synthesis of sphingolipid metabolism inhibitors in phylogenetically diverse species of the filamentous fungus Fusarium.</title>
        <authorList>
            <person name="Kim H.-S."/>
            <person name="Busman M."/>
            <person name="Brown D.W."/>
            <person name="Divon H."/>
            <person name="Uhlig S."/>
            <person name="Proctor R.H."/>
        </authorList>
    </citation>
    <scope>NUCLEOTIDE SEQUENCE [LARGE SCALE GENOMIC DNA]</scope>
    <source>
        <strain evidence="8 9">NRRL 2903</strain>
    </source>
</reference>
<feature type="transmembrane region" description="Helical" evidence="6">
    <location>
        <begin position="258"/>
        <end position="279"/>
    </location>
</feature>
<dbReference type="GO" id="GO:0005351">
    <property type="term" value="F:carbohydrate:proton symporter activity"/>
    <property type="evidence" value="ECO:0007669"/>
    <property type="project" value="TreeGrafter"/>
</dbReference>
<feature type="transmembrane region" description="Helical" evidence="6">
    <location>
        <begin position="105"/>
        <end position="124"/>
    </location>
</feature>
<feature type="transmembrane region" description="Helical" evidence="6">
    <location>
        <begin position="382"/>
        <end position="404"/>
    </location>
</feature>
<evidence type="ECO:0000256" key="1">
    <source>
        <dbReference type="ARBA" id="ARBA00004141"/>
    </source>
</evidence>
<dbReference type="InterPro" id="IPR005828">
    <property type="entry name" value="MFS_sugar_transport-like"/>
</dbReference>
<dbReference type="InterPro" id="IPR036259">
    <property type="entry name" value="MFS_trans_sf"/>
</dbReference>
<dbReference type="PANTHER" id="PTHR48022">
    <property type="entry name" value="PLASTIDIC GLUCOSE TRANSPORTER 4"/>
    <property type="match status" value="1"/>
</dbReference>
<evidence type="ECO:0000313" key="9">
    <source>
        <dbReference type="Proteomes" id="UP000537989"/>
    </source>
</evidence>
<name>A0AAN6BTH2_FUSAU</name>
<feature type="domain" description="Major facilitator superfamily (MFS) profile" evidence="7">
    <location>
        <begin position="28"/>
        <end position="438"/>
    </location>
</feature>
<feature type="transmembrane region" description="Helical" evidence="6">
    <location>
        <begin position="81"/>
        <end position="98"/>
    </location>
</feature>
<dbReference type="InterPro" id="IPR020846">
    <property type="entry name" value="MFS_dom"/>
</dbReference>
<organism evidence="8 9">
    <name type="scientific">Fusarium austroamericanum</name>
    <dbReference type="NCBI Taxonomy" id="282268"/>
    <lineage>
        <taxon>Eukaryota</taxon>
        <taxon>Fungi</taxon>
        <taxon>Dikarya</taxon>
        <taxon>Ascomycota</taxon>
        <taxon>Pezizomycotina</taxon>
        <taxon>Sordariomycetes</taxon>
        <taxon>Hypocreomycetidae</taxon>
        <taxon>Hypocreales</taxon>
        <taxon>Nectriaceae</taxon>
        <taxon>Fusarium</taxon>
    </lineage>
</organism>
<feature type="transmembrane region" description="Helical" evidence="6">
    <location>
        <begin position="344"/>
        <end position="370"/>
    </location>
</feature>
<feature type="transmembrane region" description="Helical" evidence="6">
    <location>
        <begin position="165"/>
        <end position="185"/>
    </location>
</feature>
<comment type="subcellular location">
    <subcellularLocation>
        <location evidence="1">Membrane</location>
        <topology evidence="1">Multi-pass membrane protein</topology>
    </subcellularLocation>
</comment>
<protein>
    <recommendedName>
        <fullName evidence="7">Major facilitator superfamily (MFS) profile domain-containing protein</fullName>
    </recommendedName>
</protein>
<feature type="transmembrane region" description="Helical" evidence="6">
    <location>
        <begin position="313"/>
        <end position="332"/>
    </location>
</feature>